<comment type="caution">
    <text evidence="1">The sequence shown here is derived from an EMBL/GenBank/DDBJ whole genome shotgun (WGS) entry which is preliminary data.</text>
</comment>
<reference evidence="1 2" key="1">
    <citation type="submission" date="2018-08" db="EMBL/GenBank/DDBJ databases">
        <title>Genomic Encyclopedia of Archaeal and Bacterial Type Strains, Phase II (KMG-II): from individual species to whole genera.</title>
        <authorList>
            <person name="Goeker M."/>
        </authorList>
    </citation>
    <scope>NUCLEOTIDE SEQUENCE [LARGE SCALE GENOMIC DNA]</scope>
    <source>
        <strain evidence="1 2">DSM 100880</strain>
    </source>
</reference>
<evidence type="ECO:0000313" key="1">
    <source>
        <dbReference type="EMBL" id="REH01655.1"/>
    </source>
</evidence>
<name>A0A3E0ETU7_9FLAO</name>
<dbReference type="AlphaFoldDB" id="A0A3E0ETU7"/>
<evidence type="ECO:0000313" key="2">
    <source>
        <dbReference type="Proteomes" id="UP000257136"/>
    </source>
</evidence>
<dbReference type="Proteomes" id="UP000257136">
    <property type="component" value="Unassembled WGS sequence"/>
</dbReference>
<sequence>MDIIVLDHTFRGRYFENINLDWNKNCSPLKSFREQLYTSN</sequence>
<organism evidence="1 2">
    <name type="scientific">Flavobacterium aquicola</name>
    <dbReference type="NCBI Taxonomy" id="1682742"/>
    <lineage>
        <taxon>Bacteria</taxon>
        <taxon>Pseudomonadati</taxon>
        <taxon>Bacteroidota</taxon>
        <taxon>Flavobacteriia</taxon>
        <taxon>Flavobacteriales</taxon>
        <taxon>Flavobacteriaceae</taxon>
        <taxon>Flavobacterium</taxon>
    </lineage>
</organism>
<protein>
    <submittedName>
        <fullName evidence="1">Uncharacterized protein</fullName>
    </submittedName>
</protein>
<dbReference type="RefSeq" id="WP_262511443.1">
    <property type="nucleotide sequence ID" value="NZ_QUNI01000001.1"/>
</dbReference>
<gene>
    <name evidence="1" type="ORF">C8P67_101134</name>
</gene>
<accession>A0A3E0ETU7</accession>
<keyword evidence="2" id="KW-1185">Reference proteome</keyword>
<proteinExistence type="predicted"/>
<dbReference type="EMBL" id="QUNI01000001">
    <property type="protein sequence ID" value="REH01655.1"/>
    <property type="molecule type" value="Genomic_DNA"/>
</dbReference>